<proteinExistence type="predicted"/>
<evidence type="ECO:0000313" key="1">
    <source>
        <dbReference type="EMBL" id="BBE17351.1"/>
    </source>
</evidence>
<reference evidence="1" key="1">
    <citation type="journal article" date="2020" name="Int. J. Syst. Evol. Microbiol.">
        <title>Aquipluma nitroreducens gen. nov. sp. nov., a novel facultatively anaerobic bacterium isolated from a freshwater lake.</title>
        <authorList>
            <person name="Watanabe M."/>
            <person name="Kojima H."/>
            <person name="Fukui M."/>
        </authorList>
    </citation>
    <scope>NUCLEOTIDE SEQUENCE</scope>
    <source>
        <strain evidence="1">MeG22</strain>
    </source>
</reference>
<dbReference type="GO" id="GO:0004553">
    <property type="term" value="F:hydrolase activity, hydrolyzing O-glycosyl compounds"/>
    <property type="evidence" value="ECO:0007669"/>
    <property type="project" value="InterPro"/>
</dbReference>
<name>A0A5K7S6Z9_9BACT</name>
<evidence type="ECO:0008006" key="3">
    <source>
        <dbReference type="Google" id="ProtNLM"/>
    </source>
</evidence>
<dbReference type="EMBL" id="AP018694">
    <property type="protein sequence ID" value="BBE17351.1"/>
    <property type="molecule type" value="Genomic_DNA"/>
</dbReference>
<organism evidence="1 2">
    <name type="scientific">Aquipluma nitroreducens</name>
    <dbReference type="NCBI Taxonomy" id="2010828"/>
    <lineage>
        <taxon>Bacteria</taxon>
        <taxon>Pseudomonadati</taxon>
        <taxon>Bacteroidota</taxon>
        <taxon>Bacteroidia</taxon>
        <taxon>Marinilabiliales</taxon>
        <taxon>Prolixibacteraceae</taxon>
        <taxon>Aquipluma</taxon>
    </lineage>
</organism>
<gene>
    <name evidence="1" type="ORF">AQPE_1501</name>
</gene>
<dbReference type="KEGG" id="anf:AQPE_1501"/>
<dbReference type="AlphaFoldDB" id="A0A5K7S6Z9"/>
<protein>
    <recommendedName>
        <fullName evidence="3">Beta-glucosidase</fullName>
    </recommendedName>
</protein>
<dbReference type="Gene3D" id="3.20.20.300">
    <property type="entry name" value="Glycoside hydrolase, family 3, N-terminal domain"/>
    <property type="match status" value="1"/>
</dbReference>
<dbReference type="InterPro" id="IPR036962">
    <property type="entry name" value="Glyco_hydro_3_N_sf"/>
</dbReference>
<sequence>MTTGNLVLKIIGKMNKIWMVMYKNIKKTGALFLLVLISIWAFSQAVDYKNKNLSPEERTKDLLARMTLDEKIMQLQCIWQTKSTVFTNGDFDLVKAKKVLKNGLGEIAALSAF</sequence>
<evidence type="ECO:0000313" key="2">
    <source>
        <dbReference type="Proteomes" id="UP001193389"/>
    </source>
</evidence>
<dbReference type="Proteomes" id="UP001193389">
    <property type="component" value="Chromosome"/>
</dbReference>
<keyword evidence="2" id="KW-1185">Reference proteome</keyword>
<accession>A0A5K7S6Z9</accession>
<dbReference type="GO" id="GO:0005975">
    <property type="term" value="P:carbohydrate metabolic process"/>
    <property type="evidence" value="ECO:0007669"/>
    <property type="project" value="InterPro"/>
</dbReference>